<dbReference type="KEGG" id="ypa:YPA_3393"/>
<evidence type="ECO:0000259" key="4">
    <source>
        <dbReference type="Pfam" id="PF00150"/>
    </source>
</evidence>
<sequence>MRIIMSKWSEEKSWEWHKQQGWLRGFNYLPRTAVNWTEMWQQDTFDPACMTQELQWAAEAGYNTLRTNLPFVVWQHDPDGLMTRVEHFLDICQRVDIKVMLTLMDDCGFSGDHPFIGQQKQPIPGLHNSQAAASPGRNVVMQPYLWGQVERYLKEIIGHFAHDERIVIWDLYNEPTNRMIFTLAGEDAFDPALEEYSHQLMEKAFMWAREVNPTQPLTVGAWHIANILDLGAPIYQHPTDIRALELSDIISFHAYVPLDLMNKAIGLLKEYKRPMLCTEWLARHAESKMHEQLPLFNAEGIGCYQWGLVKGATQTHIPWPEIKRTDNDYASRWFHDVFNEEGTAYALNPKTWTSALLLFYLSPVFCRTHSACFQANALCIVIMDIFYNVTL</sequence>
<protein>
    <recommendedName>
        <fullName evidence="4">Glycoside hydrolase family 5 domain-containing protein</fullName>
    </recommendedName>
</protein>
<feature type="domain" description="Glycoside hydrolase family 5" evidence="4">
    <location>
        <begin position="34"/>
        <end position="306"/>
    </location>
</feature>
<evidence type="ECO:0000256" key="2">
    <source>
        <dbReference type="ARBA" id="ARBA00023295"/>
    </source>
</evidence>
<dbReference type="Gene3D" id="3.20.20.80">
    <property type="entry name" value="Glycosidases"/>
    <property type="match status" value="1"/>
</dbReference>
<evidence type="ECO:0000313" key="6">
    <source>
        <dbReference type="Proteomes" id="UP000001971"/>
    </source>
</evidence>
<dbReference type="AlphaFoldDB" id="A0A0H2YAY8"/>
<reference evidence="5 6" key="1">
    <citation type="journal article" date="2006" name="J. Bacteriol.">
        <title>Complete genome sequence of Yersinia pestis strains Antiqua and Nepal516: evidence of gene reduction in an emerging pathogen.</title>
        <authorList>
            <person name="Chain P.S."/>
            <person name="Hu P."/>
            <person name="Malfatti S.A."/>
            <person name="Radnedge L."/>
            <person name="Larimer F."/>
            <person name="Vergez L.M."/>
            <person name="Worsham P."/>
            <person name="Chu M.C."/>
            <person name="Andersen G.L."/>
        </authorList>
    </citation>
    <scope>NUCLEOTIDE SEQUENCE [LARGE SCALE GENOMIC DNA]</scope>
    <source>
        <strain evidence="5 6">Antiqua</strain>
    </source>
</reference>
<gene>
    <name evidence="5" type="ordered locus">YPA_3393</name>
</gene>
<dbReference type="EMBL" id="CP000308">
    <property type="protein sequence ID" value="ABG15355.1"/>
    <property type="molecule type" value="Genomic_DNA"/>
</dbReference>
<keyword evidence="2 3" id="KW-0326">Glycosidase</keyword>
<evidence type="ECO:0000256" key="1">
    <source>
        <dbReference type="ARBA" id="ARBA00022801"/>
    </source>
</evidence>
<keyword evidence="1 3" id="KW-0378">Hydrolase</keyword>
<dbReference type="Proteomes" id="UP000001971">
    <property type="component" value="Chromosome"/>
</dbReference>
<dbReference type="Pfam" id="PF00150">
    <property type="entry name" value="Cellulase"/>
    <property type="match status" value="1"/>
</dbReference>
<accession>A0A0H2YAY8</accession>
<proteinExistence type="inferred from homology"/>
<dbReference type="InterPro" id="IPR017853">
    <property type="entry name" value="GH"/>
</dbReference>
<dbReference type="GO" id="GO:0000272">
    <property type="term" value="P:polysaccharide catabolic process"/>
    <property type="evidence" value="ECO:0007669"/>
    <property type="project" value="InterPro"/>
</dbReference>
<comment type="similarity">
    <text evidence="3">Belongs to the glycosyl hydrolase 5 (cellulase A) family.</text>
</comment>
<name>A0A0H2YAY8_YERPA</name>
<dbReference type="SUPFAM" id="SSF51445">
    <property type="entry name" value="(Trans)glycosidases"/>
    <property type="match status" value="1"/>
</dbReference>
<evidence type="ECO:0000256" key="3">
    <source>
        <dbReference type="RuleBase" id="RU361153"/>
    </source>
</evidence>
<dbReference type="InterPro" id="IPR001547">
    <property type="entry name" value="Glyco_hydro_5"/>
</dbReference>
<evidence type="ECO:0000313" key="5">
    <source>
        <dbReference type="EMBL" id="ABG15355.1"/>
    </source>
</evidence>
<dbReference type="GO" id="GO:0004553">
    <property type="term" value="F:hydrolase activity, hydrolyzing O-glycosyl compounds"/>
    <property type="evidence" value="ECO:0007669"/>
    <property type="project" value="InterPro"/>
</dbReference>
<organism evidence="5 6">
    <name type="scientific">Yersinia pestis bv. Antiqua (strain Antiqua)</name>
    <dbReference type="NCBI Taxonomy" id="360102"/>
    <lineage>
        <taxon>Bacteria</taxon>
        <taxon>Pseudomonadati</taxon>
        <taxon>Pseudomonadota</taxon>
        <taxon>Gammaproteobacteria</taxon>
        <taxon>Enterobacterales</taxon>
        <taxon>Yersiniaceae</taxon>
        <taxon>Yersinia</taxon>
    </lineage>
</organism>